<feature type="region of interest" description="Disordered" evidence="2">
    <location>
        <begin position="908"/>
        <end position="996"/>
    </location>
</feature>
<dbReference type="CDD" id="cd22885">
    <property type="entry name" value="ANKRD27_zf1"/>
    <property type="match status" value="1"/>
</dbReference>
<dbReference type="GO" id="GO:0030133">
    <property type="term" value="C:transport vesicle"/>
    <property type="evidence" value="ECO:0007669"/>
    <property type="project" value="TreeGrafter"/>
</dbReference>
<feature type="repeat" description="ANK" evidence="1">
    <location>
        <begin position="462"/>
        <end position="494"/>
    </location>
</feature>
<sequence>MALYDEDLLKNPFYLALQKWRPDLCSKVAQIHGIVLVPCKGSLPRGIQSTCQFESYILIPVEEHFQTLNGKDVFIQGNRIKLGAGFACLLSVPILFEETFYNEKEESFSILCIAHPLEKRESSEEPSAPSDPFSLKTIEDVREFLGRHSERFDRNIASFHRMFRECERKSLRHHIDSANALYTKCLQQLLRDSHLKMLAKQETQMSLMKQAVEIYVHHEIYDLIFKYVGTMEASEDAAFNKITRSLQDLQQKDIGVKPEFSFNIPRAKRELAQLNKCTSPQQKLVCLRKVVQLITQSPSQRVNLETMCADDLLSVLLYLLVKTEIPNWMANLSYIKNFRFSSSAKDELGYCLTSFEAAIEYIRQGSLSAKPPESEGCGDRLFLKQRMSLLSQMASSPTDCLFKHIASGNQKEVERLLSQEDHDKDAVQKMCHPLCFCDDCERLVSGRLNDPSVVTPFSRDDRGHTPLHVAALCGQASLIDLLVSKGAVVNATDYHGATPLHLACQKGYQSVTLLLLHYKASAEVQDNNGNTPLHLACTYGHEDCVKALVYYDVESCRLDIGNEKGDTPLHIAARWGYQGIIETLLQNGASTEIQNRLKETPLKCALNSKILSVMEAHHLSFKRKQKSSEAPVQSPQCSVDSISQESSVSSFSSMSSSSRQEEPKKDYREVEKLLRAVADGDLEMVRYLLEWTEEDLEDAEDTVSAADLEFCHPLCQCPKCAPAQKKLAKVPASGLGVNVTSQDGSSPLHVAALHGRADLIPLLLKHGANAGARNTDQAVPLHLACQQGHFQVVKCLLDSNAKPNKKDLSGNTPLIYACSGGHHEVAALLLQNSKIMELLQVVPSCVASLDDVAEIDRKEYVTVKIRKKWNSKLYDLPDEPFTRQFYFVHPAGQFKGKTSREIMARDRSAPNLTEGSLHEPGRQSVTLSQNNPPAQSVPHAAEKGNSDWPERPGLTQTGPGHRRMLRRHTVEDAVVSQDPETAGPLCTPQEVSASQS</sequence>
<proteinExistence type="predicted"/>
<dbReference type="FunFam" id="1.25.40.20:FF:000065">
    <property type="entry name" value="Ankyrin repeat domain-containing protein 27"/>
    <property type="match status" value="1"/>
</dbReference>
<gene>
    <name evidence="5" type="primary">ANKRD27</name>
</gene>
<evidence type="ECO:0000256" key="2">
    <source>
        <dbReference type="SAM" id="MobiDB-lite"/>
    </source>
</evidence>
<feature type="compositionally biased region" description="Basic and acidic residues" evidence="2">
    <location>
        <begin position="940"/>
        <end position="950"/>
    </location>
</feature>
<dbReference type="GO" id="GO:0005085">
    <property type="term" value="F:guanyl-nucleotide exchange factor activity"/>
    <property type="evidence" value="ECO:0007669"/>
    <property type="project" value="TreeGrafter"/>
</dbReference>
<dbReference type="CDD" id="cd22886">
    <property type="entry name" value="ANKRD27_zf2"/>
    <property type="match status" value="1"/>
</dbReference>
<feature type="compositionally biased region" description="Polar residues" evidence="2">
    <location>
        <begin position="628"/>
        <end position="637"/>
    </location>
</feature>
<dbReference type="Gene3D" id="1.20.1050.80">
    <property type="entry name" value="VPS9 domain"/>
    <property type="match status" value="1"/>
</dbReference>
<dbReference type="SUPFAM" id="SSF109993">
    <property type="entry name" value="VPS9 domain"/>
    <property type="match status" value="1"/>
</dbReference>
<dbReference type="PANTHER" id="PTHR24170:SF2">
    <property type="entry name" value="ANKYRIN REPEAT DOMAIN-CONTAINING PROTEIN 27"/>
    <property type="match status" value="1"/>
</dbReference>
<dbReference type="SMART" id="SM00167">
    <property type="entry name" value="VPS9"/>
    <property type="match status" value="1"/>
</dbReference>
<organism evidence="4 5">
    <name type="scientific">Sapajus apella</name>
    <name type="common">Brown-capped capuchin</name>
    <name type="synonym">Cebus apella</name>
    <dbReference type="NCBI Taxonomy" id="9515"/>
    <lineage>
        <taxon>Eukaryota</taxon>
        <taxon>Metazoa</taxon>
        <taxon>Chordata</taxon>
        <taxon>Craniata</taxon>
        <taxon>Vertebrata</taxon>
        <taxon>Euteleostomi</taxon>
        <taxon>Mammalia</taxon>
        <taxon>Eutheria</taxon>
        <taxon>Euarchontoglires</taxon>
        <taxon>Primates</taxon>
        <taxon>Haplorrhini</taxon>
        <taxon>Platyrrhini</taxon>
        <taxon>Cebidae</taxon>
        <taxon>Cebinae</taxon>
        <taxon>Sapajus</taxon>
    </lineage>
</organism>
<dbReference type="GO" id="GO:0005886">
    <property type="term" value="C:plasma membrane"/>
    <property type="evidence" value="ECO:0007669"/>
    <property type="project" value="TreeGrafter"/>
</dbReference>
<dbReference type="InterPro" id="IPR002110">
    <property type="entry name" value="Ankyrin_rpt"/>
</dbReference>
<dbReference type="Proteomes" id="UP000504640">
    <property type="component" value="Unplaced"/>
</dbReference>
<reference evidence="5" key="1">
    <citation type="submission" date="2025-08" db="UniProtKB">
        <authorList>
            <consortium name="RefSeq"/>
        </authorList>
    </citation>
    <scope>IDENTIFICATION</scope>
    <source>
        <tissue evidence="5">Blood</tissue>
    </source>
</reference>
<dbReference type="PROSITE" id="PS51205">
    <property type="entry name" value="VPS9"/>
    <property type="match status" value="1"/>
</dbReference>
<dbReference type="GeneID" id="116530784"/>
<evidence type="ECO:0000256" key="1">
    <source>
        <dbReference type="PROSITE-ProRule" id="PRU00023"/>
    </source>
</evidence>
<evidence type="ECO:0000313" key="5">
    <source>
        <dbReference type="RefSeq" id="XP_032105043.1"/>
    </source>
</evidence>
<dbReference type="PANTHER" id="PTHR24170">
    <property type="entry name" value="ANKYRIN REPEAT DOMAIN-CONTAINING PROTEIN 27"/>
    <property type="match status" value="1"/>
</dbReference>
<dbReference type="Pfam" id="PF02204">
    <property type="entry name" value="VPS9"/>
    <property type="match status" value="1"/>
</dbReference>
<dbReference type="RefSeq" id="XP_032105043.1">
    <property type="nucleotide sequence ID" value="XM_032249152.1"/>
</dbReference>
<feature type="compositionally biased region" description="Low complexity" evidence="2">
    <location>
        <begin position="638"/>
        <end position="658"/>
    </location>
</feature>
<dbReference type="AlphaFoldDB" id="A0A6J3FH60"/>
<dbReference type="GO" id="GO:0097422">
    <property type="term" value="C:tubular endosome"/>
    <property type="evidence" value="ECO:0007669"/>
    <property type="project" value="TreeGrafter"/>
</dbReference>
<dbReference type="GO" id="GO:0000149">
    <property type="term" value="F:SNARE binding"/>
    <property type="evidence" value="ECO:0007669"/>
    <property type="project" value="TreeGrafter"/>
</dbReference>
<dbReference type="PROSITE" id="PS50297">
    <property type="entry name" value="ANK_REP_REGION"/>
    <property type="match status" value="6"/>
</dbReference>
<dbReference type="InterPro" id="IPR003123">
    <property type="entry name" value="VPS9"/>
</dbReference>
<name>A0A6J3FH60_SAPAP</name>
<protein>
    <submittedName>
        <fullName evidence="5">Ankyrin repeat domain-containing protein 27 isoform X3</fullName>
    </submittedName>
</protein>
<dbReference type="GO" id="GO:0048812">
    <property type="term" value="P:neuron projection morphogenesis"/>
    <property type="evidence" value="ECO:0007669"/>
    <property type="project" value="TreeGrafter"/>
</dbReference>
<dbReference type="PRINTS" id="PR01415">
    <property type="entry name" value="ANKYRIN"/>
</dbReference>
<dbReference type="InterPro" id="IPR036770">
    <property type="entry name" value="Ankyrin_rpt-contain_sf"/>
</dbReference>
<dbReference type="PROSITE" id="PS50088">
    <property type="entry name" value="ANK_REPEAT"/>
    <property type="match status" value="6"/>
</dbReference>
<feature type="repeat" description="ANK" evidence="1">
    <location>
        <begin position="743"/>
        <end position="775"/>
    </location>
</feature>
<feature type="repeat" description="ANK" evidence="1">
    <location>
        <begin position="495"/>
        <end position="527"/>
    </location>
</feature>
<keyword evidence="4" id="KW-1185">Reference proteome</keyword>
<dbReference type="GO" id="GO:0005770">
    <property type="term" value="C:late endosome"/>
    <property type="evidence" value="ECO:0007669"/>
    <property type="project" value="TreeGrafter"/>
</dbReference>
<feature type="repeat" description="ANK" evidence="1">
    <location>
        <begin position="564"/>
        <end position="596"/>
    </location>
</feature>
<feature type="domain" description="VPS9" evidence="3">
    <location>
        <begin position="233"/>
        <end position="371"/>
    </location>
</feature>
<dbReference type="InterPro" id="IPR037191">
    <property type="entry name" value="VPS9_dom_sf"/>
</dbReference>
<feature type="repeat" description="ANK" evidence="1">
    <location>
        <begin position="776"/>
        <end position="808"/>
    </location>
</feature>
<feature type="region of interest" description="Disordered" evidence="2">
    <location>
        <begin position="624"/>
        <end position="666"/>
    </location>
</feature>
<dbReference type="GO" id="GO:0005769">
    <property type="term" value="C:early endosome"/>
    <property type="evidence" value="ECO:0007669"/>
    <property type="project" value="TreeGrafter"/>
</dbReference>
<feature type="repeat" description="ANK" evidence="1">
    <location>
        <begin position="528"/>
        <end position="549"/>
    </location>
</feature>
<dbReference type="Pfam" id="PF12796">
    <property type="entry name" value="Ank_2"/>
    <property type="match status" value="2"/>
</dbReference>
<dbReference type="SMART" id="SM00248">
    <property type="entry name" value="ANK"/>
    <property type="match status" value="7"/>
</dbReference>
<accession>A0A6J3FH60</accession>
<dbReference type="FunFam" id="1.20.1050.80:FF:000004">
    <property type="entry name" value="ankyrin repeat domain-containing protein 27"/>
    <property type="match status" value="1"/>
</dbReference>
<evidence type="ECO:0000313" key="4">
    <source>
        <dbReference type="Proteomes" id="UP000504640"/>
    </source>
</evidence>
<feature type="compositionally biased region" description="Polar residues" evidence="2">
    <location>
        <begin position="923"/>
        <end position="934"/>
    </location>
</feature>
<dbReference type="CTD" id="84079"/>
<dbReference type="Gene3D" id="1.25.40.20">
    <property type="entry name" value="Ankyrin repeat-containing domain"/>
    <property type="match status" value="2"/>
</dbReference>
<dbReference type="SUPFAM" id="SSF48403">
    <property type="entry name" value="Ankyrin repeat"/>
    <property type="match status" value="1"/>
</dbReference>
<dbReference type="GO" id="GO:0045022">
    <property type="term" value="P:early endosome to late endosome transport"/>
    <property type="evidence" value="ECO:0007669"/>
    <property type="project" value="TreeGrafter"/>
</dbReference>
<dbReference type="GO" id="GO:0043005">
    <property type="term" value="C:neuron projection"/>
    <property type="evidence" value="ECO:0007669"/>
    <property type="project" value="TreeGrafter"/>
</dbReference>
<keyword evidence="1" id="KW-0040">ANK repeat</keyword>
<dbReference type="InterPro" id="IPR051248">
    <property type="entry name" value="UPF0507/Ank_repeat_27"/>
</dbReference>
<dbReference type="Pfam" id="PF00023">
    <property type="entry name" value="Ank"/>
    <property type="match status" value="1"/>
</dbReference>
<evidence type="ECO:0000259" key="3">
    <source>
        <dbReference type="PROSITE" id="PS51205"/>
    </source>
</evidence>